<evidence type="ECO:0000313" key="2">
    <source>
        <dbReference type="EMBL" id="TBN17796.1"/>
    </source>
</evidence>
<evidence type="ECO:0000313" key="3">
    <source>
        <dbReference type="Proteomes" id="UP000292372"/>
    </source>
</evidence>
<feature type="chain" id="PRO_5020964140" evidence="1">
    <location>
        <begin position="20"/>
        <end position="678"/>
    </location>
</feature>
<dbReference type="AlphaFoldDB" id="A0A4Q9FSG3"/>
<dbReference type="OrthoDB" id="1457380at2"/>
<dbReference type="PROSITE" id="PS51257">
    <property type="entry name" value="PROKAR_LIPOPROTEIN"/>
    <property type="match status" value="1"/>
</dbReference>
<keyword evidence="3" id="KW-1185">Reference proteome</keyword>
<keyword evidence="1" id="KW-0732">Signal</keyword>
<organism evidence="2 3">
    <name type="scientific">Hyunsoonleella pacifica</name>
    <dbReference type="NCBI Taxonomy" id="1080224"/>
    <lineage>
        <taxon>Bacteria</taxon>
        <taxon>Pseudomonadati</taxon>
        <taxon>Bacteroidota</taxon>
        <taxon>Flavobacteriia</taxon>
        <taxon>Flavobacteriales</taxon>
        <taxon>Flavobacteriaceae</taxon>
    </lineage>
</organism>
<reference evidence="2 3" key="1">
    <citation type="journal article" date="2015" name="Int. J. Syst. Evol. Microbiol.">
        <title>Hyunsoonleella pacifica sp. nov., isolated from seawater of South Pacific Gyre.</title>
        <authorList>
            <person name="Gao X."/>
            <person name="Zhang Z."/>
            <person name="Dai X."/>
            <person name="Zhang X.H."/>
        </authorList>
    </citation>
    <scope>NUCLEOTIDE SEQUENCE [LARGE SCALE GENOMIC DNA]</scope>
    <source>
        <strain evidence="2 3">SW033</strain>
    </source>
</reference>
<comment type="caution">
    <text evidence="2">The sequence shown here is derived from an EMBL/GenBank/DDBJ whole genome shotgun (WGS) entry which is preliminary data.</text>
</comment>
<feature type="signal peptide" evidence="1">
    <location>
        <begin position="1"/>
        <end position="19"/>
    </location>
</feature>
<proteinExistence type="predicted"/>
<sequence>MRKAIALLLIILVVLSCSKDSNETEEVTNNSNSNIIKLQLEAFEQLDVSSLGVLSIGGETTIDNEGNFQYLRQESDNSKLPVILKRNAQIVLGYFPETIKDNTITKDDILTFFFNCNPNLAIYNFQKEDIKNSISKLQAYTELIEKMVSIINANKSPLADADFVNLIFDNSQEIISDKITSKSSKSKLTESYSFNYHRDGKIEWPSKSPVYCALGVEITDFDSNQVMTPQIIKPNNLVFSPGSLPEKIYTHFVDSNPNPNDSFQLSQNSSYTLSFTNGNRNDVGDLNAFVQKENARLFASQILSFAMPIDIITISKYLKCQNLKEKFTVLVLMGLNEGVNVGDVLSVILDTRNDIKEIQPECYTEQRYFEYIKFFIDLYEPFLSRFESGSELARFIIEYFGSDIKGQEIRHFKDGISVGFLEQNTISDVAFEGQKGDAFTFETSFKEREIKYNFQTSSTSLKFTSEENLVSAQDLPFTYTINGDAQVNTSNPITTDHTGKLTLNFVAKEKDSEINIMPQFSSPRVSEIPIVLKIKTKPNTIDIIGKWRHNYNFNTDQYFQTEDDVPNDFKGFYGIDDIEFFADGTMISESRGSGTYEFNDNVLTYEFNFDSVSHAYFCDGDQIWVREDRKIVYSGTIDVVGIFRGVFTRSLSYDNVCPSNGWNDNYSSITVSSNLIRK</sequence>
<evidence type="ECO:0000256" key="1">
    <source>
        <dbReference type="SAM" id="SignalP"/>
    </source>
</evidence>
<gene>
    <name evidence="2" type="ORF">EYD46_05650</name>
</gene>
<dbReference type="Proteomes" id="UP000292372">
    <property type="component" value="Unassembled WGS sequence"/>
</dbReference>
<name>A0A4Q9FSG3_9FLAO</name>
<dbReference type="EMBL" id="SIRS01000002">
    <property type="protein sequence ID" value="TBN17796.1"/>
    <property type="molecule type" value="Genomic_DNA"/>
</dbReference>
<accession>A0A4Q9FSG3</accession>
<dbReference type="RefSeq" id="WP_130936086.1">
    <property type="nucleotide sequence ID" value="NZ_BMEE01000001.1"/>
</dbReference>
<protein>
    <submittedName>
        <fullName evidence="2">Uncharacterized protein</fullName>
    </submittedName>
</protein>